<comment type="caution">
    <text evidence="1">The sequence shown here is derived from an EMBL/GenBank/DDBJ whole genome shotgun (WGS) entry which is preliminary data.</text>
</comment>
<gene>
    <name evidence="1" type="ORF">V5799_023332</name>
</gene>
<organism evidence="1 2">
    <name type="scientific">Amblyomma americanum</name>
    <name type="common">Lone star tick</name>
    <dbReference type="NCBI Taxonomy" id="6943"/>
    <lineage>
        <taxon>Eukaryota</taxon>
        <taxon>Metazoa</taxon>
        <taxon>Ecdysozoa</taxon>
        <taxon>Arthropoda</taxon>
        <taxon>Chelicerata</taxon>
        <taxon>Arachnida</taxon>
        <taxon>Acari</taxon>
        <taxon>Parasitiformes</taxon>
        <taxon>Ixodida</taxon>
        <taxon>Ixodoidea</taxon>
        <taxon>Ixodidae</taxon>
        <taxon>Amblyomminae</taxon>
        <taxon>Amblyomma</taxon>
    </lineage>
</organism>
<evidence type="ECO:0000313" key="2">
    <source>
        <dbReference type="Proteomes" id="UP001321473"/>
    </source>
</evidence>
<evidence type="ECO:0000313" key="1">
    <source>
        <dbReference type="EMBL" id="KAK8786892.1"/>
    </source>
</evidence>
<protein>
    <submittedName>
        <fullName evidence="1">Uncharacterized protein</fullName>
    </submittedName>
</protein>
<sequence length="121" mass="13528">MARKLYNACVKGGHSSSKEDVRNAVKKVLDSVGIKNWPLHMTSEPPSETYVKIVETTGLRPFATIVPVPDREKPIYIVSMNELVYHMGASADLLDGEYIKEQYNLGDLAGRRISCSLFLRT</sequence>
<keyword evidence="2" id="KW-1185">Reference proteome</keyword>
<name>A0AAQ4FJU8_AMBAM</name>
<dbReference type="Proteomes" id="UP001321473">
    <property type="component" value="Unassembled WGS sequence"/>
</dbReference>
<accession>A0AAQ4FJU8</accession>
<dbReference type="EMBL" id="JARKHS020002311">
    <property type="protein sequence ID" value="KAK8786892.1"/>
    <property type="molecule type" value="Genomic_DNA"/>
</dbReference>
<dbReference type="AlphaFoldDB" id="A0AAQ4FJU8"/>
<proteinExistence type="predicted"/>
<reference evidence="1 2" key="1">
    <citation type="journal article" date="2023" name="Arcadia Sci">
        <title>De novo assembly of a long-read Amblyomma americanum tick genome.</title>
        <authorList>
            <person name="Chou S."/>
            <person name="Poskanzer K.E."/>
            <person name="Rollins M."/>
            <person name="Thuy-Boun P.S."/>
        </authorList>
    </citation>
    <scope>NUCLEOTIDE SEQUENCE [LARGE SCALE GENOMIC DNA]</scope>
    <source>
        <strain evidence="1">F_SG_1</strain>
        <tissue evidence="1">Salivary glands</tissue>
    </source>
</reference>